<proteinExistence type="predicted"/>
<evidence type="ECO:0000256" key="1">
    <source>
        <dbReference type="SAM" id="SignalP"/>
    </source>
</evidence>
<feature type="signal peptide" evidence="1">
    <location>
        <begin position="1"/>
        <end position="32"/>
    </location>
</feature>
<sequence>MFKPGWYTWWYGGVMTCLATALFLFLSASADAGLVSGRVNDAKGTFQSGGSFRVKDSSGKVIKDSVKTDESKGYSLFLPPGIYTAEFSDGRSAVIQSHPEPIRQDIQLK</sequence>
<dbReference type="STRING" id="671143.DAMO_2420"/>
<feature type="chain" id="PRO_5003074300" description="Carboxypeptidase regulatory-like domain-containing protein" evidence="1">
    <location>
        <begin position="33"/>
        <end position="109"/>
    </location>
</feature>
<dbReference type="KEGG" id="mox:DAMO_2420"/>
<dbReference type="HOGENOM" id="CLU_2179046_0_0_0"/>
<keyword evidence="1" id="KW-0732">Signal</keyword>
<gene>
    <name evidence="2" type="ORF">DAMO_2420</name>
</gene>
<dbReference type="AlphaFoldDB" id="D5MIW7"/>
<dbReference type="Proteomes" id="UP000006898">
    <property type="component" value="Chromosome"/>
</dbReference>
<evidence type="ECO:0000313" key="3">
    <source>
        <dbReference type="Proteomes" id="UP000006898"/>
    </source>
</evidence>
<name>D5MIW7_METO1</name>
<dbReference type="EMBL" id="FP565575">
    <property type="protein sequence ID" value="CBE69471.1"/>
    <property type="molecule type" value="Genomic_DNA"/>
</dbReference>
<reference evidence="2 3" key="1">
    <citation type="journal article" date="2010" name="Nature">
        <title>Nitrite-driven anaerobic methane oxidation by oxygenic bacteria.</title>
        <authorList>
            <person name="Ettwig K.F."/>
            <person name="Butler M.K."/>
            <person name="Le Paslier D."/>
            <person name="Pelletier E."/>
            <person name="Mangenot S."/>
            <person name="Kuypers M.M.M."/>
            <person name="Schreiber F."/>
            <person name="Dutilh B.E."/>
            <person name="Zedelius J."/>
            <person name="de Beer D."/>
            <person name="Gloerich J."/>
            <person name="Wessels H.J.C.T."/>
            <person name="van Allen T."/>
            <person name="Luesken F."/>
            <person name="Wu M."/>
            <person name="van de Pas-Schoonen K.T."/>
            <person name="Op den Camp H.J.M."/>
            <person name="Janssen-Megens E.M."/>
            <person name="Francoijs K-J."/>
            <person name="Stunnenberg H."/>
            <person name="Weissenbach J."/>
            <person name="Jetten M.S.M."/>
            <person name="Strous M."/>
        </authorList>
    </citation>
    <scope>NUCLEOTIDE SEQUENCE [LARGE SCALE GENOMIC DNA]</scope>
</reference>
<evidence type="ECO:0008006" key="4">
    <source>
        <dbReference type="Google" id="ProtNLM"/>
    </source>
</evidence>
<accession>D5MIW7</accession>
<protein>
    <recommendedName>
        <fullName evidence="4">Carboxypeptidase regulatory-like domain-containing protein</fullName>
    </recommendedName>
</protein>
<evidence type="ECO:0000313" key="2">
    <source>
        <dbReference type="EMBL" id="CBE69471.1"/>
    </source>
</evidence>
<organism evidence="2 3">
    <name type="scientific">Methylomirabilis oxygeniifera</name>
    <dbReference type="NCBI Taxonomy" id="671143"/>
    <lineage>
        <taxon>Bacteria</taxon>
        <taxon>Candidatus Methylomirabilota</taxon>
        <taxon>Candidatus Methylomirabilia</taxon>
        <taxon>Candidatus Methylomirabilales</taxon>
        <taxon>Candidatus Methylomirabilaceae</taxon>
        <taxon>Candidatus Methylomirabilis</taxon>
    </lineage>
</organism>